<feature type="non-terminal residue" evidence="2">
    <location>
        <position position="1"/>
    </location>
</feature>
<proteinExistence type="predicted"/>
<feature type="compositionally biased region" description="Basic residues" evidence="1">
    <location>
        <begin position="35"/>
        <end position="58"/>
    </location>
</feature>
<evidence type="ECO:0000256" key="1">
    <source>
        <dbReference type="SAM" id="MobiDB-lite"/>
    </source>
</evidence>
<reference evidence="2 3" key="1">
    <citation type="journal article" name="Sci. Rep.">
        <title>Genome-scale phylogenetic analyses confirm Olpidium as the closest living zoosporic fungus to the non-flagellated, terrestrial fungi.</title>
        <authorList>
            <person name="Chang Y."/>
            <person name="Rochon D."/>
            <person name="Sekimoto S."/>
            <person name="Wang Y."/>
            <person name="Chovatia M."/>
            <person name="Sandor L."/>
            <person name="Salamov A."/>
            <person name="Grigoriev I.V."/>
            <person name="Stajich J.E."/>
            <person name="Spatafora J.W."/>
        </authorList>
    </citation>
    <scope>NUCLEOTIDE SEQUENCE [LARGE SCALE GENOMIC DNA]</scope>
    <source>
        <strain evidence="2">S191</strain>
    </source>
</reference>
<dbReference type="EMBL" id="JAEFCI010008357">
    <property type="protein sequence ID" value="KAG5458508.1"/>
    <property type="molecule type" value="Genomic_DNA"/>
</dbReference>
<organism evidence="2 3">
    <name type="scientific">Olpidium bornovanus</name>
    <dbReference type="NCBI Taxonomy" id="278681"/>
    <lineage>
        <taxon>Eukaryota</taxon>
        <taxon>Fungi</taxon>
        <taxon>Fungi incertae sedis</taxon>
        <taxon>Olpidiomycota</taxon>
        <taxon>Olpidiomycotina</taxon>
        <taxon>Olpidiomycetes</taxon>
        <taxon>Olpidiales</taxon>
        <taxon>Olpidiaceae</taxon>
        <taxon>Olpidium</taxon>
    </lineage>
</organism>
<evidence type="ECO:0000313" key="3">
    <source>
        <dbReference type="Proteomes" id="UP000673691"/>
    </source>
</evidence>
<sequence length="183" mass="21148">EPHRRELPPPRCSLRSKSTCRYGREEASGHTTPRTPRRVARGSAGRRRWTPHARRARNRLGPTYRHDHGRRLQPAGRPSRRRLMGQQPSRADGRSGCFFRCLQVRIYRLGPDGSAEPWAMYAHDRPAFACTWSRVRDPVEPRARIRHGRTLSGAGRRNCRQTHPGHRLEEFRCCNADDTQSAQ</sequence>
<dbReference type="AlphaFoldDB" id="A0A8H7ZT06"/>
<keyword evidence="3" id="KW-1185">Reference proteome</keyword>
<gene>
    <name evidence="2" type="ORF">BJ554DRAFT_1248</name>
</gene>
<feature type="non-terminal residue" evidence="2">
    <location>
        <position position="183"/>
    </location>
</feature>
<evidence type="ECO:0000313" key="2">
    <source>
        <dbReference type="EMBL" id="KAG5458508.1"/>
    </source>
</evidence>
<feature type="region of interest" description="Disordered" evidence="1">
    <location>
        <begin position="1"/>
        <end position="91"/>
    </location>
</feature>
<dbReference type="Proteomes" id="UP000673691">
    <property type="component" value="Unassembled WGS sequence"/>
</dbReference>
<accession>A0A8H7ZT06</accession>
<protein>
    <submittedName>
        <fullName evidence="2">Uncharacterized protein</fullName>
    </submittedName>
</protein>
<comment type="caution">
    <text evidence="2">The sequence shown here is derived from an EMBL/GenBank/DDBJ whole genome shotgun (WGS) entry which is preliminary data.</text>
</comment>
<name>A0A8H7ZT06_9FUNG</name>